<evidence type="ECO:0000313" key="11">
    <source>
        <dbReference type="EMBL" id="MQS51964.1"/>
    </source>
</evidence>
<evidence type="ECO:0000256" key="10">
    <source>
        <dbReference type="SAM" id="Phobius"/>
    </source>
</evidence>
<dbReference type="GO" id="GO:0005886">
    <property type="term" value="C:plasma membrane"/>
    <property type="evidence" value="ECO:0007669"/>
    <property type="project" value="UniProtKB-SubCell"/>
</dbReference>
<evidence type="ECO:0000256" key="9">
    <source>
        <dbReference type="ARBA" id="ARBA00043982"/>
    </source>
</evidence>
<dbReference type="GO" id="GO:0009986">
    <property type="term" value="C:cell surface"/>
    <property type="evidence" value="ECO:0007669"/>
    <property type="project" value="UniProtKB-SubCell"/>
</dbReference>
<dbReference type="OrthoDB" id="2327388at2"/>
<sequence length="109" mass="12347">MFKKIKSRKKKGFTLIEMVIVLFIIGMLMLLILPNLSQQKDKATENSNEAFRTTLQTQVDLSETSKIDSLESLQKNGLITQKQHDKADKLQLIVKNGRVVDDVNSASKK</sequence>
<accession>A0A5P0ZFZ9</accession>
<organism evidence="11 12">
    <name type="scientific">Companilactobacillus mishanensis</name>
    <dbReference type="NCBI Taxonomy" id="2486008"/>
    <lineage>
        <taxon>Bacteria</taxon>
        <taxon>Bacillati</taxon>
        <taxon>Bacillota</taxon>
        <taxon>Bacilli</taxon>
        <taxon>Lactobacillales</taxon>
        <taxon>Lactobacillaceae</taxon>
        <taxon>Companilactobacillus</taxon>
    </lineage>
</organism>
<dbReference type="EMBL" id="VDFM01000002">
    <property type="protein sequence ID" value="MQS51964.1"/>
    <property type="molecule type" value="Genomic_DNA"/>
</dbReference>
<evidence type="ECO:0000256" key="1">
    <source>
        <dbReference type="ARBA" id="ARBA00004162"/>
    </source>
</evidence>
<evidence type="ECO:0000256" key="6">
    <source>
        <dbReference type="ARBA" id="ARBA00022989"/>
    </source>
</evidence>
<dbReference type="InterPro" id="IPR016940">
    <property type="entry name" value="ComGC"/>
</dbReference>
<dbReference type="PROSITE" id="PS00409">
    <property type="entry name" value="PROKAR_NTER_METHYL"/>
    <property type="match status" value="1"/>
</dbReference>
<dbReference type="AlphaFoldDB" id="A0A5P0ZFZ9"/>
<evidence type="ECO:0000256" key="4">
    <source>
        <dbReference type="ARBA" id="ARBA00022481"/>
    </source>
</evidence>
<keyword evidence="7 10" id="KW-0472">Membrane</keyword>
<dbReference type="Proteomes" id="UP000380386">
    <property type="component" value="Unassembled WGS sequence"/>
</dbReference>
<evidence type="ECO:0000313" key="12">
    <source>
        <dbReference type="Proteomes" id="UP000380386"/>
    </source>
</evidence>
<protein>
    <submittedName>
        <fullName evidence="11">Prepilin-type N-terminal cleavage/methylation domain-containing protein</fullName>
    </submittedName>
</protein>
<evidence type="ECO:0000256" key="3">
    <source>
        <dbReference type="ARBA" id="ARBA00022475"/>
    </source>
</evidence>
<dbReference type="RefSeq" id="WP_153382195.1">
    <property type="nucleotide sequence ID" value="NZ_VDFM01000002.1"/>
</dbReference>
<feature type="transmembrane region" description="Helical" evidence="10">
    <location>
        <begin position="12"/>
        <end position="33"/>
    </location>
</feature>
<evidence type="ECO:0000256" key="5">
    <source>
        <dbReference type="ARBA" id="ARBA00022692"/>
    </source>
</evidence>
<name>A0A5P0ZFZ9_9LACO</name>
<dbReference type="PIRSF" id="PIRSF029928">
    <property type="entry name" value="Late_competence_ComGC"/>
    <property type="match status" value="1"/>
</dbReference>
<keyword evidence="4" id="KW-0488">Methylation</keyword>
<dbReference type="InterPro" id="IPR012902">
    <property type="entry name" value="N_methyl_site"/>
</dbReference>
<dbReference type="Pfam" id="PF07963">
    <property type="entry name" value="N_methyl"/>
    <property type="match status" value="1"/>
</dbReference>
<comment type="subcellular location">
    <subcellularLocation>
        <location evidence="1">Cell membrane</location>
        <topology evidence="1">Single-pass membrane protein</topology>
    </subcellularLocation>
    <subcellularLocation>
        <location evidence="2">Cell surface</location>
    </subcellularLocation>
</comment>
<evidence type="ECO:0000256" key="8">
    <source>
        <dbReference type="ARBA" id="ARBA00023287"/>
    </source>
</evidence>
<dbReference type="Gene3D" id="3.30.700.10">
    <property type="entry name" value="Glycoprotein, Type 4 Pilin"/>
    <property type="match status" value="1"/>
</dbReference>
<proteinExistence type="inferred from homology"/>
<evidence type="ECO:0000256" key="2">
    <source>
        <dbReference type="ARBA" id="ARBA00004241"/>
    </source>
</evidence>
<dbReference type="NCBIfam" id="TIGR02532">
    <property type="entry name" value="IV_pilin_GFxxxE"/>
    <property type="match status" value="1"/>
</dbReference>
<dbReference type="SUPFAM" id="SSF54523">
    <property type="entry name" value="Pili subunits"/>
    <property type="match status" value="1"/>
</dbReference>
<keyword evidence="3" id="KW-1003">Cell membrane</keyword>
<reference evidence="11 12" key="1">
    <citation type="journal article" date="2019" name="Syst. Appl. Microbiol.">
        <title>Polyphasic characterization of two novel Lactobacillus spp. isolated from blown salami packages: Description of Lactobacillus halodurans sp. nov. and Lactobacillus salsicarnum sp. nov.</title>
        <authorList>
            <person name="Schuster J.A."/>
            <person name="Klingl A."/>
            <person name="Vogel R.F."/>
            <person name="Ehrmann M.A."/>
        </authorList>
    </citation>
    <scope>NUCLEOTIDE SEQUENCE [LARGE SCALE GENOMIC DNA]</scope>
    <source>
        <strain evidence="11 12">TMW 1.2118</strain>
    </source>
</reference>
<comment type="similarity">
    <text evidence="9">Belongs to the ComGC family.</text>
</comment>
<keyword evidence="5 10" id="KW-0812">Transmembrane</keyword>
<keyword evidence="6 10" id="KW-1133">Transmembrane helix</keyword>
<dbReference type="NCBIfam" id="NF040999">
    <property type="entry name" value="pilin_ComGC"/>
    <property type="match status" value="1"/>
</dbReference>
<comment type="caution">
    <text evidence="11">The sequence shown here is derived from an EMBL/GenBank/DDBJ whole genome shotgun (WGS) entry which is preliminary data.</text>
</comment>
<dbReference type="InterPro" id="IPR045584">
    <property type="entry name" value="Pilin-like"/>
</dbReference>
<gene>
    <name evidence="11" type="ORF">FHL02_02900</name>
</gene>
<evidence type="ECO:0000256" key="7">
    <source>
        <dbReference type="ARBA" id="ARBA00023136"/>
    </source>
</evidence>
<dbReference type="GO" id="GO:0030420">
    <property type="term" value="P:establishment of competence for transformation"/>
    <property type="evidence" value="ECO:0007669"/>
    <property type="project" value="UniProtKB-KW"/>
</dbReference>
<keyword evidence="8" id="KW-0178">Competence</keyword>